<name>A0A0D2LN75_9CHLO</name>
<sequence>MAQLGPWRALVILRAAPAPAAPEAPAAGRTAEPVARAWVCRAVGLQHHEQSAWVRFPLPPALAEDAGVVAGCQEGRLEVRVEAMAPGGTWLPLIVSSPFRLHLADDRAMLLQSHREGLYAWDADEGGGGGAGGAGGVPQHAPEGPQQQGQQPPAGGPQPANAGREPPAWFELAAPFAAALASAGAGGSNGSTPAGVAAPECGPLERSAQVAPAAAAAAGAVAEEGVAAPPARDLRMVAYVHYEQLLPAVQGRLALPQLDFCRLRGSQGLGRVTARLRRRRWGVAAVQFEALVEGDVDVVAYGGAGEEGGGGAGDGGAGQGGSGELLEWGPGEEDCSDSGDSGGGADGEDAGGAPDGEAQQSQVSDPSAADGDGGGGAARAAVAGAAGRELLESMVSGDEVMADLALFDDTGRLLLGRAGVEMWQKEGTSLLPAANGAGGADVVAVHRQLHLLHFLVDGLGDEELWDCCLTLDPAPEHQGGGRITLRLSWRALVGLHPQPGIAAGDGGG</sequence>
<evidence type="ECO:0000313" key="2">
    <source>
        <dbReference type="EMBL" id="KIZ07714.1"/>
    </source>
</evidence>
<dbReference type="RefSeq" id="XP_013906733.1">
    <property type="nucleotide sequence ID" value="XM_014051279.1"/>
</dbReference>
<organism evidence="2 3">
    <name type="scientific">Monoraphidium neglectum</name>
    <dbReference type="NCBI Taxonomy" id="145388"/>
    <lineage>
        <taxon>Eukaryota</taxon>
        <taxon>Viridiplantae</taxon>
        <taxon>Chlorophyta</taxon>
        <taxon>core chlorophytes</taxon>
        <taxon>Chlorophyceae</taxon>
        <taxon>CS clade</taxon>
        <taxon>Sphaeropleales</taxon>
        <taxon>Selenastraceae</taxon>
        <taxon>Monoraphidium</taxon>
    </lineage>
</organism>
<feature type="compositionally biased region" description="Low complexity" evidence="1">
    <location>
        <begin position="138"/>
        <end position="163"/>
    </location>
</feature>
<feature type="region of interest" description="Disordered" evidence="1">
    <location>
        <begin position="307"/>
        <end position="378"/>
    </location>
</feature>
<proteinExistence type="predicted"/>
<accession>A0A0D2LN75</accession>
<dbReference type="GeneID" id="25726364"/>
<evidence type="ECO:0000256" key="1">
    <source>
        <dbReference type="SAM" id="MobiDB-lite"/>
    </source>
</evidence>
<dbReference type="KEGG" id="mng:MNEG_0246"/>
<dbReference type="AlphaFoldDB" id="A0A0D2LN75"/>
<feature type="compositionally biased region" description="Gly residues" evidence="1">
    <location>
        <begin position="307"/>
        <end position="323"/>
    </location>
</feature>
<protein>
    <submittedName>
        <fullName evidence="2">Uncharacterized protein</fullName>
    </submittedName>
</protein>
<dbReference type="OrthoDB" id="10671136at2759"/>
<feature type="compositionally biased region" description="Gly residues" evidence="1">
    <location>
        <begin position="126"/>
        <end position="136"/>
    </location>
</feature>
<keyword evidence="3" id="KW-1185">Reference proteome</keyword>
<feature type="region of interest" description="Disordered" evidence="1">
    <location>
        <begin position="122"/>
        <end position="165"/>
    </location>
</feature>
<dbReference type="Proteomes" id="UP000054498">
    <property type="component" value="Unassembled WGS sequence"/>
</dbReference>
<reference evidence="2 3" key="1">
    <citation type="journal article" date="2013" name="BMC Genomics">
        <title>Reconstruction of the lipid metabolism for the microalga Monoraphidium neglectum from its genome sequence reveals characteristics suitable for biofuel production.</title>
        <authorList>
            <person name="Bogen C."/>
            <person name="Al-Dilaimi A."/>
            <person name="Albersmeier A."/>
            <person name="Wichmann J."/>
            <person name="Grundmann M."/>
            <person name="Rupp O."/>
            <person name="Lauersen K.J."/>
            <person name="Blifernez-Klassen O."/>
            <person name="Kalinowski J."/>
            <person name="Goesmann A."/>
            <person name="Mussgnug J.H."/>
            <person name="Kruse O."/>
        </authorList>
    </citation>
    <scope>NUCLEOTIDE SEQUENCE [LARGE SCALE GENOMIC DNA]</scope>
    <source>
        <strain evidence="2 3">SAG 48.87</strain>
    </source>
</reference>
<dbReference type="EMBL" id="KK100237">
    <property type="protein sequence ID" value="KIZ07714.1"/>
    <property type="molecule type" value="Genomic_DNA"/>
</dbReference>
<gene>
    <name evidence="2" type="ORF">MNEG_0246</name>
</gene>
<evidence type="ECO:0000313" key="3">
    <source>
        <dbReference type="Proteomes" id="UP000054498"/>
    </source>
</evidence>